<feature type="coiled-coil region" evidence="5">
    <location>
        <begin position="670"/>
        <end position="842"/>
    </location>
</feature>
<dbReference type="SMART" id="SM00755">
    <property type="entry name" value="Grip"/>
    <property type="match status" value="1"/>
</dbReference>
<protein>
    <submittedName>
        <fullName evidence="8">AAEL006231-PA</fullName>
    </submittedName>
</protein>
<evidence type="ECO:0000256" key="1">
    <source>
        <dbReference type="ARBA" id="ARBA00004496"/>
    </source>
</evidence>
<dbReference type="PANTHER" id="PTHR18902:SF25">
    <property type="entry name" value="GRIP AND COILED-COIL DOMAIN-CONTAINING PROTEIN 2"/>
    <property type="match status" value="1"/>
</dbReference>
<reference evidence="8" key="2">
    <citation type="journal article" date="2007" name="Science">
        <title>Genome sequence of Aedes aegypti, a major arbovirus vector.</title>
        <authorList>
            <person name="Nene V."/>
            <person name="Wortman J.R."/>
            <person name="Lawson D."/>
            <person name="Haas B."/>
            <person name="Kodira C."/>
            <person name="Tu Z.J."/>
            <person name="Loftus B."/>
            <person name="Xi Z."/>
            <person name="Megy K."/>
            <person name="Grabherr M."/>
            <person name="Ren Q."/>
            <person name="Zdobnov E.M."/>
            <person name="Lobo N.F."/>
            <person name="Campbell K.S."/>
            <person name="Brown S.E."/>
            <person name="Bonaldo M.F."/>
            <person name="Zhu J."/>
            <person name="Sinkins S.P."/>
            <person name="Hogenkamp D.G."/>
            <person name="Amedeo P."/>
            <person name="Arensburger P."/>
            <person name="Atkinson P.W."/>
            <person name="Bidwell S."/>
            <person name="Biedler J."/>
            <person name="Birney E."/>
            <person name="Bruggner R.V."/>
            <person name="Costas J."/>
            <person name="Coy M.R."/>
            <person name="Crabtree J."/>
            <person name="Crawford M."/>
            <person name="Debruyn B."/>
            <person name="Decaprio D."/>
            <person name="Eiglmeier K."/>
            <person name="Eisenstadt E."/>
            <person name="El-Dorry H."/>
            <person name="Gelbart W.M."/>
            <person name="Gomes S.L."/>
            <person name="Hammond M."/>
            <person name="Hannick L.I."/>
            <person name="Hogan J.R."/>
            <person name="Holmes M.H."/>
            <person name="Jaffe D."/>
            <person name="Johnston J.S."/>
            <person name="Kennedy R.C."/>
            <person name="Koo H."/>
            <person name="Kravitz S."/>
            <person name="Kriventseva E.V."/>
            <person name="Kulp D."/>
            <person name="Labutti K."/>
            <person name="Lee E."/>
            <person name="Li S."/>
            <person name="Lovin D.D."/>
            <person name="Mao C."/>
            <person name="Mauceli E."/>
            <person name="Menck C.F."/>
            <person name="Miller J.R."/>
            <person name="Montgomery P."/>
            <person name="Mori A."/>
            <person name="Nascimento A.L."/>
            <person name="Naveira H.F."/>
            <person name="Nusbaum C."/>
            <person name="O'leary S."/>
            <person name="Orvis J."/>
            <person name="Pertea M."/>
            <person name="Quesneville H."/>
            <person name="Reidenbach K.R."/>
            <person name="Rogers Y.H."/>
            <person name="Roth C.W."/>
            <person name="Schneider J.R."/>
            <person name="Schatz M."/>
            <person name="Shumway M."/>
            <person name="Stanke M."/>
            <person name="Stinson E.O."/>
            <person name="Tubio J.M."/>
            <person name="Vanzee J.P."/>
            <person name="Verjovski-Almeida S."/>
            <person name="Werner D."/>
            <person name="White O."/>
            <person name="Wyder S."/>
            <person name="Zeng Q."/>
            <person name="Zhao Q."/>
            <person name="Zhao Y."/>
            <person name="Hill C.A."/>
            <person name="Raikhel A.S."/>
            <person name="Soares M.B."/>
            <person name="Knudson D.L."/>
            <person name="Lee N.H."/>
            <person name="Galagan J."/>
            <person name="Salzberg S.L."/>
            <person name="Paulsen I.T."/>
            <person name="Dimopoulos G."/>
            <person name="Collins F.H."/>
            <person name="Birren B."/>
            <person name="Fraser-Liggett C.M."/>
            <person name="Severson D.W."/>
        </authorList>
    </citation>
    <scope>NUCLEOTIDE SEQUENCE [LARGE SCALE GENOMIC DNA]</scope>
    <source>
        <strain evidence="8">Liverpool</strain>
    </source>
</reference>
<feature type="region of interest" description="Disordered" evidence="6">
    <location>
        <begin position="1"/>
        <end position="20"/>
    </location>
</feature>
<feature type="domain" description="GRIP" evidence="7">
    <location>
        <begin position="1045"/>
        <end position="1095"/>
    </location>
</feature>
<feature type="region of interest" description="Disordered" evidence="6">
    <location>
        <begin position="474"/>
        <end position="507"/>
    </location>
</feature>
<dbReference type="Pfam" id="PF01465">
    <property type="entry name" value="GRIP"/>
    <property type="match status" value="1"/>
</dbReference>
<feature type="compositionally biased region" description="Polar residues" evidence="6">
    <location>
        <begin position="922"/>
        <end position="934"/>
    </location>
</feature>
<feature type="compositionally biased region" description="Polar residues" evidence="6">
    <location>
        <begin position="486"/>
        <end position="498"/>
    </location>
</feature>
<dbReference type="PhylomeDB" id="Q176W4"/>
<reference evidence="8" key="3">
    <citation type="submission" date="2012-09" db="EMBL/GenBank/DDBJ databases">
        <authorList>
            <consortium name="VectorBase"/>
        </authorList>
    </citation>
    <scope>NUCLEOTIDE SEQUENCE</scope>
    <source>
        <strain evidence="8">Liverpool</strain>
    </source>
</reference>
<evidence type="ECO:0000259" key="7">
    <source>
        <dbReference type="PROSITE" id="PS50913"/>
    </source>
</evidence>
<evidence type="ECO:0000256" key="3">
    <source>
        <dbReference type="ARBA" id="ARBA00022553"/>
    </source>
</evidence>
<proteinExistence type="predicted"/>
<feature type="coiled-coil region" evidence="5">
    <location>
        <begin position="245"/>
        <end position="331"/>
    </location>
</feature>
<keyword evidence="3" id="KW-0597">Phosphoprotein</keyword>
<feature type="compositionally biased region" description="Basic and acidic residues" evidence="6">
    <location>
        <begin position="474"/>
        <end position="485"/>
    </location>
</feature>
<name>Q176W4_AEDAE</name>
<feature type="region of interest" description="Disordered" evidence="6">
    <location>
        <begin position="982"/>
        <end position="1003"/>
    </location>
</feature>
<comment type="subcellular location">
    <subcellularLocation>
        <location evidence="1">Cytoplasm</location>
    </subcellularLocation>
</comment>
<dbReference type="VEuPathDB" id="VectorBase:AAEL006231"/>
<evidence type="ECO:0000256" key="4">
    <source>
        <dbReference type="ARBA" id="ARBA00023054"/>
    </source>
</evidence>
<dbReference type="Gene3D" id="1.10.220.60">
    <property type="entry name" value="GRIP domain"/>
    <property type="match status" value="1"/>
</dbReference>
<accession>Q176W4</accession>
<dbReference type="InterPro" id="IPR051841">
    <property type="entry name" value="MT-Golgi_org_protein"/>
</dbReference>
<feature type="non-terminal residue" evidence="8">
    <location>
        <position position="1112"/>
    </location>
</feature>
<dbReference type="EMBL" id="CH477381">
    <property type="protein sequence ID" value="EAT42208.1"/>
    <property type="molecule type" value="Genomic_DNA"/>
</dbReference>
<dbReference type="STRING" id="7159.Q176W4"/>
<dbReference type="PROSITE" id="PS50913">
    <property type="entry name" value="GRIP"/>
    <property type="match status" value="1"/>
</dbReference>
<evidence type="ECO:0000313" key="8">
    <source>
        <dbReference type="EMBL" id="EAT42208.1"/>
    </source>
</evidence>
<feature type="coiled-coil region" evidence="5">
    <location>
        <begin position="524"/>
        <end position="641"/>
    </location>
</feature>
<gene>
    <name evidence="8" type="ORF">AaeL_AAEL006231</name>
</gene>
<feature type="region of interest" description="Disordered" evidence="6">
    <location>
        <begin position="917"/>
        <end position="959"/>
    </location>
</feature>
<reference evidence="8" key="1">
    <citation type="submission" date="2005-10" db="EMBL/GenBank/DDBJ databases">
        <authorList>
            <person name="Loftus B.J."/>
            <person name="Nene V.M."/>
            <person name="Hannick L.I."/>
            <person name="Bidwell S."/>
            <person name="Haas B."/>
            <person name="Amedeo P."/>
            <person name="Orvis J."/>
            <person name="Wortman J.R."/>
            <person name="White O.R."/>
            <person name="Salzberg S."/>
            <person name="Shumway M."/>
            <person name="Koo H."/>
            <person name="Zhao Y."/>
            <person name="Holmes M."/>
            <person name="Miller J."/>
            <person name="Schatz M."/>
            <person name="Pop M."/>
            <person name="Pai G."/>
            <person name="Utterback T."/>
            <person name="Rogers Y.-H."/>
            <person name="Kravitz S."/>
            <person name="Fraser C.M."/>
        </authorList>
    </citation>
    <scope>NUCLEOTIDE SEQUENCE</scope>
    <source>
        <strain evidence="8">Liverpool</strain>
    </source>
</reference>
<evidence type="ECO:0000256" key="2">
    <source>
        <dbReference type="ARBA" id="ARBA00022490"/>
    </source>
</evidence>
<feature type="coiled-coil region" evidence="5">
    <location>
        <begin position="36"/>
        <end position="205"/>
    </location>
</feature>
<dbReference type="eggNOG" id="KOG0864">
    <property type="taxonomic scope" value="Eukaryota"/>
</dbReference>
<dbReference type="PANTHER" id="PTHR18902">
    <property type="entry name" value="NUCLEAR MITOTIC APPARATUS PROTEIN 1-RELATED"/>
    <property type="match status" value="1"/>
</dbReference>
<keyword evidence="2" id="KW-0963">Cytoplasm</keyword>
<dbReference type="GO" id="GO:0005794">
    <property type="term" value="C:Golgi apparatus"/>
    <property type="evidence" value="ECO:0007669"/>
    <property type="project" value="TreeGrafter"/>
</dbReference>
<evidence type="ECO:0000256" key="6">
    <source>
        <dbReference type="SAM" id="MobiDB-lite"/>
    </source>
</evidence>
<sequence>VASGGSGTAKKGPASPFDNLSREDLVKKCRGLLGIAQKAKQAKDECLEENRMLKEQLSQAETQKAADKDCLKAMQEMVGSLTEQKLSAAMRVDELEKAVAGLRREIDGAALLRDQLDKLSVENEAFQRQIKRLTDENEELLTDLSSMEAKMKELGEEKDKVNTSKIALEQELLKAKNETALSGKEEKLIRKLKLYKNKVQEISAKVLLLKSDRKILMKTVKDYSEQVPKWQRELLKASDVLFTRIQTLERENAALKKANAESANQKDVQERENELENKLQEMITEKVALETSIVDKQKRLEVSNRDLQDRLQEAESTTKQLAEMIEQLKADSAQVAAKFVDFKEQNKKEFADDKNREELQSSLSKAEHALSSKENELQQVQAQDEALKAEIKNLQKHLQTVQSKLELVKLENSDLLSELKEINEILKERGGVISLQLSKISELESQKAALQQNSPDIDELKQRTQDLERQLAEKEAELRDRDRSFDAQSDVMSTSTISRAEESARMRDVDDSFEEKYNKLRSLAVKLKKKVAEQTLQLQKFEKEQGQNQKLKATLKAKEKQLNDELEAQKELKAEVEKCRLAAKKANVLNLEMEAYEKSLAELNKKLEMKKVHEKELEGTIEVQEGTIKSLKSQLTLLEQSMNAERSHSLELKKNVDMQQEKLRISEHQRGEINVELAQLKVEYERIKLEMESNRVELSEAVTEKEKTNNLMESEKSKLLKQIYALECDAEELKSKLKEKSQEVEDVRTEFASYKIRAQSVLRQNQNKEGGKERELQEEVQTLQKSLELSQLKMQTCSQQISELSKSCDELREDKTRLQNRCKELHDLLEESRLQNESLMEESRRSNLNHQEALKTQRLQNETLISCYKKQIEDLQEQHSKEPPFIISRTLPATPATTTIPSQPPAPKINLLLMEREDGEGSESTSSHPQNLPSATRRKSSNSSQPPQQQRTRSNRDLIPLDELLNSSFDDGSTVFEADSVADHSASGSPTVELQHTKDKLTKQESRVRHLTALLAEAEQDLAKLTQLNELLKEEVRRHERAIEREKHVHNSEYLKNVIFKFLTLNSGDEKSHLVPVLNTILRLSPEETQKLNNVARGTDGGGRGWTGILWN</sequence>
<dbReference type="InterPro" id="IPR000237">
    <property type="entry name" value="GRIP_dom"/>
</dbReference>
<keyword evidence="4 5" id="KW-0175">Coiled coil</keyword>
<evidence type="ECO:0000313" key="9">
    <source>
        <dbReference type="Proteomes" id="UP000682892"/>
    </source>
</evidence>
<dbReference type="FunFam" id="1.10.220.60:FF:000009">
    <property type="entry name" value="AGAP003540-PA"/>
    <property type="match status" value="1"/>
</dbReference>
<feature type="compositionally biased region" description="Low complexity" evidence="6">
    <location>
        <begin position="941"/>
        <end position="952"/>
    </location>
</feature>
<dbReference type="OMA" id="DRMQVQV"/>
<dbReference type="Proteomes" id="UP000682892">
    <property type="component" value="Unassembled WGS sequence"/>
</dbReference>
<evidence type="ECO:0000256" key="5">
    <source>
        <dbReference type="SAM" id="Coils"/>
    </source>
</evidence>
<organism evidence="8 9">
    <name type="scientific">Aedes aegypti</name>
    <name type="common">Yellowfever mosquito</name>
    <name type="synonym">Culex aegypti</name>
    <dbReference type="NCBI Taxonomy" id="7159"/>
    <lineage>
        <taxon>Eukaryota</taxon>
        <taxon>Metazoa</taxon>
        <taxon>Ecdysozoa</taxon>
        <taxon>Arthropoda</taxon>
        <taxon>Hexapoda</taxon>
        <taxon>Insecta</taxon>
        <taxon>Pterygota</taxon>
        <taxon>Neoptera</taxon>
        <taxon>Endopterygota</taxon>
        <taxon>Diptera</taxon>
        <taxon>Nematocera</taxon>
        <taxon>Culicoidea</taxon>
        <taxon>Culicidae</taxon>
        <taxon>Culicinae</taxon>
        <taxon>Aedini</taxon>
        <taxon>Aedes</taxon>
        <taxon>Stegomyia</taxon>
    </lineage>
</organism>
<dbReference type="AlphaFoldDB" id="Q176W4"/>